<dbReference type="VEuPathDB" id="FungiDB:SPRG_00407"/>
<gene>
    <name evidence="2" type="ORF">SPRG_00407</name>
</gene>
<keyword evidence="1" id="KW-0472">Membrane</keyword>
<protein>
    <submittedName>
        <fullName evidence="2">Uncharacterized protein</fullName>
    </submittedName>
</protein>
<sequence length="247" mass="26564">MADVLAPELHKRVRVFCVESRQPSEAGSLPSLLKEACVIDSFVPGTYVLPRRGQPNAVFMVVGAIMIFLGVAVSLLAAVALDYWYNDMPAAYLSIVSLGFIALMLVSVISKLLTEITDFSTARNADVVASRIAAFEADVVVGIGYGCNVVSELVARSKWTGPTLLLSPRFVTPTLGKKVLIQSCGCAKPVQMPAKAVKTLDDSLERSYSLLEDAHCGNKLCGLATDRLLESILTALRLDQLRAAHQP</sequence>
<feature type="transmembrane region" description="Helical" evidence="1">
    <location>
        <begin position="57"/>
        <end position="85"/>
    </location>
</feature>
<dbReference type="KEGG" id="spar:SPRG_00407"/>
<keyword evidence="1" id="KW-1133">Transmembrane helix</keyword>
<dbReference type="EMBL" id="KK583189">
    <property type="protein sequence ID" value="KDO35562.1"/>
    <property type="molecule type" value="Genomic_DNA"/>
</dbReference>
<feature type="transmembrane region" description="Helical" evidence="1">
    <location>
        <begin position="91"/>
        <end position="113"/>
    </location>
</feature>
<organism evidence="2 3">
    <name type="scientific">Saprolegnia parasitica (strain CBS 223.65)</name>
    <dbReference type="NCBI Taxonomy" id="695850"/>
    <lineage>
        <taxon>Eukaryota</taxon>
        <taxon>Sar</taxon>
        <taxon>Stramenopiles</taxon>
        <taxon>Oomycota</taxon>
        <taxon>Saprolegniomycetes</taxon>
        <taxon>Saprolegniales</taxon>
        <taxon>Saprolegniaceae</taxon>
        <taxon>Saprolegnia</taxon>
    </lineage>
</organism>
<dbReference type="AlphaFoldDB" id="A0A067D979"/>
<dbReference type="Proteomes" id="UP000030745">
    <property type="component" value="Unassembled WGS sequence"/>
</dbReference>
<proteinExistence type="predicted"/>
<dbReference type="RefSeq" id="XP_012193896.1">
    <property type="nucleotide sequence ID" value="XM_012338506.1"/>
</dbReference>
<dbReference type="GeneID" id="24123051"/>
<dbReference type="OrthoDB" id="79922at2759"/>
<evidence type="ECO:0000313" key="3">
    <source>
        <dbReference type="Proteomes" id="UP000030745"/>
    </source>
</evidence>
<reference evidence="2 3" key="1">
    <citation type="journal article" date="2013" name="PLoS Genet.">
        <title>Distinctive expansion of potential virulence genes in the genome of the oomycete fish pathogen Saprolegnia parasitica.</title>
        <authorList>
            <person name="Jiang R.H."/>
            <person name="de Bruijn I."/>
            <person name="Haas B.J."/>
            <person name="Belmonte R."/>
            <person name="Lobach L."/>
            <person name="Christie J."/>
            <person name="van den Ackerveken G."/>
            <person name="Bottin A."/>
            <person name="Bulone V."/>
            <person name="Diaz-Moreno S.M."/>
            <person name="Dumas B."/>
            <person name="Fan L."/>
            <person name="Gaulin E."/>
            <person name="Govers F."/>
            <person name="Grenville-Briggs L.J."/>
            <person name="Horner N.R."/>
            <person name="Levin J.Z."/>
            <person name="Mammella M."/>
            <person name="Meijer H.J."/>
            <person name="Morris P."/>
            <person name="Nusbaum C."/>
            <person name="Oome S."/>
            <person name="Phillips A.J."/>
            <person name="van Rooyen D."/>
            <person name="Rzeszutek E."/>
            <person name="Saraiva M."/>
            <person name="Secombes C.J."/>
            <person name="Seidl M.F."/>
            <person name="Snel B."/>
            <person name="Stassen J.H."/>
            <person name="Sykes S."/>
            <person name="Tripathy S."/>
            <person name="van den Berg H."/>
            <person name="Vega-Arreguin J.C."/>
            <person name="Wawra S."/>
            <person name="Young S.K."/>
            <person name="Zeng Q."/>
            <person name="Dieguez-Uribeondo J."/>
            <person name="Russ C."/>
            <person name="Tyler B.M."/>
            <person name="van West P."/>
        </authorList>
    </citation>
    <scope>NUCLEOTIDE SEQUENCE [LARGE SCALE GENOMIC DNA]</scope>
    <source>
        <strain evidence="2 3">CBS 223.65</strain>
    </source>
</reference>
<name>A0A067D979_SAPPC</name>
<accession>A0A067D979</accession>
<keyword evidence="1" id="KW-0812">Transmembrane</keyword>
<keyword evidence="3" id="KW-1185">Reference proteome</keyword>
<evidence type="ECO:0000313" key="2">
    <source>
        <dbReference type="EMBL" id="KDO35562.1"/>
    </source>
</evidence>
<evidence type="ECO:0000256" key="1">
    <source>
        <dbReference type="SAM" id="Phobius"/>
    </source>
</evidence>